<reference evidence="8 9" key="1">
    <citation type="submission" date="2019-11" db="EMBL/GenBank/DDBJ databases">
        <authorList>
            <person name="Criscuolo A."/>
        </authorList>
    </citation>
    <scope>NUCLEOTIDE SEQUENCE [LARGE SCALE GENOMIC DNA]</scope>
    <source>
        <strain evidence="8">CIP111667</strain>
    </source>
</reference>
<dbReference type="GO" id="GO:0017004">
    <property type="term" value="P:cytochrome complex assembly"/>
    <property type="evidence" value="ECO:0007669"/>
    <property type="project" value="UniProtKB-KW"/>
</dbReference>
<protein>
    <submittedName>
        <fullName evidence="8">Cytochrome c biogenesis protein CcsA</fullName>
    </submittedName>
</protein>
<feature type="transmembrane region" description="Helical" evidence="6">
    <location>
        <begin position="12"/>
        <end position="36"/>
    </location>
</feature>
<dbReference type="Proteomes" id="UP000419743">
    <property type="component" value="Unassembled WGS sequence"/>
</dbReference>
<dbReference type="RefSeq" id="WP_231955317.1">
    <property type="nucleotide sequence ID" value="NZ_CACRYJ010000034.1"/>
</dbReference>
<keyword evidence="4 6" id="KW-1133">Transmembrane helix</keyword>
<evidence type="ECO:0000256" key="4">
    <source>
        <dbReference type="ARBA" id="ARBA00022989"/>
    </source>
</evidence>
<evidence type="ECO:0000313" key="8">
    <source>
        <dbReference type="EMBL" id="VZO37532.1"/>
    </source>
</evidence>
<dbReference type="AlphaFoldDB" id="A0A7M4DKD3"/>
<dbReference type="InterPro" id="IPR002541">
    <property type="entry name" value="Cyt_c_assembly"/>
</dbReference>
<name>A0A7M4DKD3_9MICO</name>
<keyword evidence="2 6" id="KW-0812">Transmembrane</keyword>
<evidence type="ECO:0000256" key="2">
    <source>
        <dbReference type="ARBA" id="ARBA00022692"/>
    </source>
</evidence>
<evidence type="ECO:0000256" key="5">
    <source>
        <dbReference type="ARBA" id="ARBA00023136"/>
    </source>
</evidence>
<gene>
    <name evidence="8" type="primary">ccsA</name>
    <name evidence="8" type="ORF">HALOF300_02596</name>
</gene>
<dbReference type="Pfam" id="PF01578">
    <property type="entry name" value="Cytochrom_C_asm"/>
    <property type="match status" value="1"/>
</dbReference>
<dbReference type="EMBL" id="CACRYJ010000034">
    <property type="protein sequence ID" value="VZO37532.1"/>
    <property type="molecule type" value="Genomic_DNA"/>
</dbReference>
<dbReference type="PANTHER" id="PTHR30071:SF1">
    <property type="entry name" value="CYTOCHROME B_B6 PROTEIN-RELATED"/>
    <property type="match status" value="1"/>
</dbReference>
<dbReference type="PANTHER" id="PTHR30071">
    <property type="entry name" value="HEME EXPORTER PROTEIN C"/>
    <property type="match status" value="1"/>
</dbReference>
<dbReference type="GO" id="GO:0020037">
    <property type="term" value="F:heme binding"/>
    <property type="evidence" value="ECO:0007669"/>
    <property type="project" value="InterPro"/>
</dbReference>
<keyword evidence="5 6" id="KW-0472">Membrane</keyword>
<dbReference type="InterPro" id="IPR045062">
    <property type="entry name" value="Cyt_c_biogenesis_CcsA/CcmC"/>
</dbReference>
<feature type="transmembrane region" description="Helical" evidence="6">
    <location>
        <begin position="77"/>
        <end position="98"/>
    </location>
</feature>
<feature type="transmembrane region" description="Helical" evidence="6">
    <location>
        <begin position="239"/>
        <end position="258"/>
    </location>
</feature>
<dbReference type="NCBIfam" id="TIGR03144">
    <property type="entry name" value="cytochr_II_ccsB"/>
    <property type="match status" value="1"/>
</dbReference>
<keyword evidence="3" id="KW-0201">Cytochrome c-type biogenesis</keyword>
<evidence type="ECO:0000256" key="6">
    <source>
        <dbReference type="SAM" id="Phobius"/>
    </source>
</evidence>
<feature type="transmembrane region" description="Helical" evidence="6">
    <location>
        <begin position="140"/>
        <end position="165"/>
    </location>
</feature>
<comment type="caution">
    <text evidence="8">The sequence shown here is derived from an EMBL/GenBank/DDBJ whole genome shotgun (WGS) entry which is preliminary data.</text>
</comment>
<dbReference type="InterPro" id="IPR017562">
    <property type="entry name" value="Cyt_c_biogenesis_CcsA"/>
</dbReference>
<feature type="transmembrane region" description="Helical" evidence="6">
    <location>
        <begin position="273"/>
        <end position="292"/>
    </location>
</feature>
<feature type="transmembrane region" description="Helical" evidence="6">
    <location>
        <begin position="48"/>
        <end position="71"/>
    </location>
</feature>
<feature type="domain" description="Cytochrome c assembly protein" evidence="7">
    <location>
        <begin position="77"/>
        <end position="323"/>
    </location>
</feature>
<sequence>MNSDLGDISTLLIYGAMASYVVAMIAFAVDVSALGVGAPKDRRRRAAGIGLSTMWLGAGLQFVGIVVRGLAAGRVPWANMYEFTLMFTFFVVAIFLGLQTRRDVRYLGVAVSMLAFLALMLAVSVLYVEADGVQPALRSYWLVIHVSVATLATGLSGLAAIISIAQLIKARSERASAGSATMAASGSTAEVTSGAAGGGTSSTATAVAETATESGATFGSRIVGSLPASANMERLAYRLNAVGFVAWTFTLVAGAIWAEHAWGRPWGWDPKETWTFVIWVIYAAYLHARVTTGWAAEKFAYFALVGFMAVLANFYIVNIFFSGKHSYAGV</sequence>
<feature type="transmembrane region" description="Helical" evidence="6">
    <location>
        <begin position="299"/>
        <end position="321"/>
    </location>
</feature>
<keyword evidence="9" id="KW-1185">Reference proteome</keyword>
<feature type="transmembrane region" description="Helical" evidence="6">
    <location>
        <begin position="105"/>
        <end position="128"/>
    </location>
</feature>
<evidence type="ECO:0000256" key="3">
    <source>
        <dbReference type="ARBA" id="ARBA00022748"/>
    </source>
</evidence>
<accession>A0A7M4DKD3</accession>
<evidence type="ECO:0000259" key="7">
    <source>
        <dbReference type="Pfam" id="PF01578"/>
    </source>
</evidence>
<comment type="subcellular location">
    <subcellularLocation>
        <location evidence="1">Membrane</location>
        <topology evidence="1">Multi-pass membrane protein</topology>
    </subcellularLocation>
</comment>
<dbReference type="GO" id="GO:0005886">
    <property type="term" value="C:plasma membrane"/>
    <property type="evidence" value="ECO:0007669"/>
    <property type="project" value="TreeGrafter"/>
</dbReference>
<organism evidence="8 9">
    <name type="scientific">Occultella aeris</name>
    <dbReference type="NCBI Taxonomy" id="2761496"/>
    <lineage>
        <taxon>Bacteria</taxon>
        <taxon>Bacillati</taxon>
        <taxon>Actinomycetota</taxon>
        <taxon>Actinomycetes</taxon>
        <taxon>Micrococcales</taxon>
        <taxon>Ruaniaceae</taxon>
        <taxon>Occultella</taxon>
    </lineage>
</organism>
<evidence type="ECO:0000313" key="9">
    <source>
        <dbReference type="Proteomes" id="UP000419743"/>
    </source>
</evidence>
<proteinExistence type="predicted"/>
<evidence type="ECO:0000256" key="1">
    <source>
        <dbReference type="ARBA" id="ARBA00004141"/>
    </source>
</evidence>